<dbReference type="PATRIC" id="fig|1121290.3.peg.1499"/>
<dbReference type="Proteomes" id="UP000175744">
    <property type="component" value="Unassembled WGS sequence"/>
</dbReference>
<name>A0A1E8EXZ5_9CLOT</name>
<dbReference type="Pfam" id="PF02810">
    <property type="entry name" value="SEC-C"/>
    <property type="match status" value="1"/>
</dbReference>
<dbReference type="OrthoDB" id="5872at2"/>
<accession>A0A1E8EXZ5</accession>
<organism evidence="1 2">
    <name type="scientific">Clostridium acetireducens DSM 10703</name>
    <dbReference type="NCBI Taxonomy" id="1121290"/>
    <lineage>
        <taxon>Bacteria</taxon>
        <taxon>Bacillati</taxon>
        <taxon>Bacillota</taxon>
        <taxon>Clostridia</taxon>
        <taxon>Eubacteriales</taxon>
        <taxon>Clostridiaceae</taxon>
        <taxon>Clostridium</taxon>
    </lineage>
</organism>
<reference evidence="1 2" key="1">
    <citation type="submission" date="2016-06" db="EMBL/GenBank/DDBJ databases">
        <title>Genome sequence of Clostridium acetireducens DSM 10703.</title>
        <authorList>
            <person name="Poehlein A."/>
            <person name="Fluechter S."/>
            <person name="Duerre P."/>
            <person name="Daniel R."/>
        </authorList>
    </citation>
    <scope>NUCLEOTIDE SEQUENCE [LARGE SCALE GENOMIC DNA]</scope>
    <source>
        <strain evidence="1 2">DSM 10703</strain>
    </source>
</reference>
<keyword evidence="2" id="KW-1185">Reference proteome</keyword>
<gene>
    <name evidence="1" type="ORF">CLOACE_15130</name>
</gene>
<evidence type="ECO:0000313" key="1">
    <source>
        <dbReference type="EMBL" id="OFI05818.1"/>
    </source>
</evidence>
<proteinExistence type="predicted"/>
<dbReference type="NCBIfam" id="NF004088">
    <property type="entry name" value="PRK05590.1"/>
    <property type="match status" value="1"/>
</dbReference>
<dbReference type="Gene3D" id="3.10.450.50">
    <property type="match status" value="1"/>
</dbReference>
<dbReference type="STRING" id="1121290.CLAOCE_15130"/>
<comment type="caution">
    <text evidence="1">The sequence shown here is derived from an EMBL/GenBank/DDBJ whole genome shotgun (WGS) entry which is preliminary data.</text>
</comment>
<protein>
    <recommendedName>
        <fullName evidence="3">Preprotein translocase subunit SecA</fullName>
    </recommendedName>
</protein>
<dbReference type="AlphaFoldDB" id="A0A1E8EXZ5"/>
<dbReference type="SUPFAM" id="SSF103642">
    <property type="entry name" value="Sec-C motif"/>
    <property type="match status" value="1"/>
</dbReference>
<sequence length="164" mass="18862">MALFDEWATMVVEIVQAFGQDTFWKEYGEVEKKIYSKILANKEEVIKGKVKDLAEKYQVSSTYFMGFLDGINTSLKNPLKLEEIEEDSEIEINIDFEKLYLNMISSEAFELCQMPEWNLIFDKDKFNEINLKKGKNVIAPIKVGRNDACPCGSGKKYKNCCGKN</sequence>
<dbReference type="EMBL" id="LZFO01000021">
    <property type="protein sequence ID" value="OFI05818.1"/>
    <property type="molecule type" value="Genomic_DNA"/>
</dbReference>
<evidence type="ECO:0000313" key="2">
    <source>
        <dbReference type="Proteomes" id="UP000175744"/>
    </source>
</evidence>
<dbReference type="InterPro" id="IPR004027">
    <property type="entry name" value="SEC_C_motif"/>
</dbReference>
<evidence type="ECO:0008006" key="3">
    <source>
        <dbReference type="Google" id="ProtNLM"/>
    </source>
</evidence>
<dbReference type="RefSeq" id="WP_070110491.1">
    <property type="nucleotide sequence ID" value="NZ_LZFO01000021.1"/>
</dbReference>